<dbReference type="InterPro" id="IPR028939">
    <property type="entry name" value="P5C_Rdtase_cat_N"/>
</dbReference>
<dbReference type="PANTHER" id="PTHR14239">
    <property type="entry name" value="DUDULIN-RELATED"/>
    <property type="match status" value="1"/>
</dbReference>
<dbReference type="SUPFAM" id="SSF51735">
    <property type="entry name" value="NAD(P)-binding Rossmann-fold domains"/>
    <property type="match status" value="1"/>
</dbReference>
<feature type="domain" description="Pyrroline-5-carboxylate reductase catalytic N-terminal" evidence="2">
    <location>
        <begin position="2"/>
        <end position="91"/>
    </location>
</feature>
<gene>
    <name evidence="3" type="ORF">C7M71_017085</name>
</gene>
<dbReference type="Proteomes" id="UP000249340">
    <property type="component" value="Chromosome"/>
</dbReference>
<dbReference type="Gene3D" id="3.40.50.720">
    <property type="entry name" value="NAD(P)-binding Rossmann-like Domain"/>
    <property type="match status" value="1"/>
</dbReference>
<dbReference type="OrthoDB" id="1523398at2"/>
<organism evidence="3 4">
    <name type="scientific">Peterkaempfera bronchialis</name>
    <dbReference type="NCBI Taxonomy" id="2126346"/>
    <lineage>
        <taxon>Bacteria</taxon>
        <taxon>Bacillati</taxon>
        <taxon>Actinomycetota</taxon>
        <taxon>Actinomycetes</taxon>
        <taxon>Kitasatosporales</taxon>
        <taxon>Streptomycetaceae</taxon>
        <taxon>Peterkaempfera</taxon>
    </lineage>
</organism>
<dbReference type="EMBL" id="CP031264">
    <property type="protein sequence ID" value="AXI78874.1"/>
    <property type="molecule type" value="Genomic_DNA"/>
</dbReference>
<sequence length="211" mass="22285">MRIGIIGAGHIGATLARQFARIGHEVVISNSRGPQTLQALVQNLGGGVRAVTPAEAVAFGEVVVVSVPYGRYRELPAEGFDGKVVIDTCNYYPERDGHDPDLDSGATTSSEKIRDQLGGADVVKAFNAIHWENIRDRGRPKGDPERLAIPISGGDEDAKAVVAGLIRDIGFDPLDAGYLGRGGSKHQPGTRLYGAELNAEEASALLHTHAG</sequence>
<protein>
    <submittedName>
        <fullName evidence="3">NADP oxidoreductase</fullName>
    </submittedName>
</protein>
<dbReference type="InterPro" id="IPR036291">
    <property type="entry name" value="NAD(P)-bd_dom_sf"/>
</dbReference>
<dbReference type="AlphaFoldDB" id="A0A345SYR9"/>
<evidence type="ECO:0000313" key="3">
    <source>
        <dbReference type="EMBL" id="AXI78874.1"/>
    </source>
</evidence>
<dbReference type="InterPro" id="IPR051267">
    <property type="entry name" value="STEAP_metalloreductase"/>
</dbReference>
<evidence type="ECO:0000313" key="4">
    <source>
        <dbReference type="Proteomes" id="UP000249340"/>
    </source>
</evidence>
<keyword evidence="4" id="KW-1185">Reference proteome</keyword>
<dbReference type="Pfam" id="PF03807">
    <property type="entry name" value="F420_oxidored"/>
    <property type="match status" value="1"/>
</dbReference>
<dbReference type="GO" id="GO:0016491">
    <property type="term" value="F:oxidoreductase activity"/>
    <property type="evidence" value="ECO:0007669"/>
    <property type="project" value="UniProtKB-KW"/>
</dbReference>
<name>A0A345SYR9_9ACTN</name>
<accession>A0A345SYR9</accession>
<proteinExistence type="predicted"/>
<evidence type="ECO:0000259" key="2">
    <source>
        <dbReference type="Pfam" id="PF03807"/>
    </source>
</evidence>
<evidence type="ECO:0000256" key="1">
    <source>
        <dbReference type="ARBA" id="ARBA00023002"/>
    </source>
</evidence>
<dbReference type="KEGG" id="stri:C7M71_017085"/>
<keyword evidence="1" id="KW-0560">Oxidoreductase</keyword>
<reference evidence="4" key="1">
    <citation type="submission" date="2018-07" db="EMBL/GenBank/DDBJ databases">
        <title>Streptacidiphilus bronchialis DSM 106435 chromosome.</title>
        <authorList>
            <person name="Batra D."/>
            <person name="Gulvik C.A."/>
        </authorList>
    </citation>
    <scope>NUCLEOTIDE SEQUENCE [LARGE SCALE GENOMIC DNA]</scope>
    <source>
        <strain evidence="4">DSM 106435</strain>
    </source>
</reference>